<keyword evidence="1" id="KW-0472">Membrane</keyword>
<evidence type="ECO:0000313" key="3">
    <source>
        <dbReference type="Proteomes" id="UP001151760"/>
    </source>
</evidence>
<comment type="caution">
    <text evidence="2">The sequence shown here is derived from an EMBL/GenBank/DDBJ whole genome shotgun (WGS) entry which is preliminary data.</text>
</comment>
<keyword evidence="1" id="KW-0812">Transmembrane</keyword>
<keyword evidence="3" id="KW-1185">Reference proteome</keyword>
<reference evidence="2" key="2">
    <citation type="submission" date="2022-01" db="EMBL/GenBank/DDBJ databases">
        <authorList>
            <person name="Yamashiro T."/>
            <person name="Shiraishi A."/>
            <person name="Satake H."/>
            <person name="Nakayama K."/>
        </authorList>
    </citation>
    <scope>NUCLEOTIDE SEQUENCE</scope>
</reference>
<reference evidence="2" key="1">
    <citation type="journal article" date="2022" name="Int. J. Mol. Sci.">
        <title>Draft Genome of Tanacetum Coccineum: Genomic Comparison of Closely Related Tanacetum-Family Plants.</title>
        <authorList>
            <person name="Yamashiro T."/>
            <person name="Shiraishi A."/>
            <person name="Nakayama K."/>
            <person name="Satake H."/>
        </authorList>
    </citation>
    <scope>NUCLEOTIDE SEQUENCE</scope>
</reference>
<name>A0ABQ5BQE5_9ASTR</name>
<keyword evidence="1" id="KW-1133">Transmembrane helix</keyword>
<feature type="transmembrane region" description="Helical" evidence="1">
    <location>
        <begin position="30"/>
        <end position="50"/>
    </location>
</feature>
<dbReference type="EMBL" id="BQNB010013441">
    <property type="protein sequence ID" value="GJT16017.1"/>
    <property type="molecule type" value="Genomic_DNA"/>
</dbReference>
<dbReference type="Proteomes" id="UP001151760">
    <property type="component" value="Unassembled WGS sequence"/>
</dbReference>
<gene>
    <name evidence="2" type="ORF">Tco_0874723</name>
</gene>
<proteinExistence type="predicted"/>
<protein>
    <submittedName>
        <fullName evidence="2">Uncharacterized protein</fullName>
    </submittedName>
</protein>
<feature type="transmembrane region" description="Helical" evidence="1">
    <location>
        <begin position="62"/>
        <end position="88"/>
    </location>
</feature>
<organism evidence="2 3">
    <name type="scientific">Tanacetum coccineum</name>
    <dbReference type="NCBI Taxonomy" id="301880"/>
    <lineage>
        <taxon>Eukaryota</taxon>
        <taxon>Viridiplantae</taxon>
        <taxon>Streptophyta</taxon>
        <taxon>Embryophyta</taxon>
        <taxon>Tracheophyta</taxon>
        <taxon>Spermatophyta</taxon>
        <taxon>Magnoliopsida</taxon>
        <taxon>eudicotyledons</taxon>
        <taxon>Gunneridae</taxon>
        <taxon>Pentapetalae</taxon>
        <taxon>asterids</taxon>
        <taxon>campanulids</taxon>
        <taxon>Asterales</taxon>
        <taxon>Asteraceae</taxon>
        <taxon>Asteroideae</taxon>
        <taxon>Anthemideae</taxon>
        <taxon>Anthemidinae</taxon>
        <taxon>Tanacetum</taxon>
    </lineage>
</organism>
<feature type="non-terminal residue" evidence="2">
    <location>
        <position position="1"/>
    </location>
</feature>
<sequence>WKLGTVNAFTIDEFFSSYGNVNIPDDVSSTWHGCFLSAMVTRSGGSVYLLQYLLIRLQVPEFAMLMFVLAANVDFVLFEVQICIIFFMDFCIKKYPSEWTFNRNGRKEKGSKAIKDLGVTNQGP</sequence>
<accession>A0ABQ5BQE5</accession>
<evidence type="ECO:0000256" key="1">
    <source>
        <dbReference type="SAM" id="Phobius"/>
    </source>
</evidence>
<evidence type="ECO:0000313" key="2">
    <source>
        <dbReference type="EMBL" id="GJT16017.1"/>
    </source>
</evidence>